<dbReference type="GO" id="GO:0008170">
    <property type="term" value="F:N-methyltransferase activity"/>
    <property type="evidence" value="ECO:0007669"/>
    <property type="project" value="InterPro"/>
</dbReference>
<organism evidence="10">
    <name type="scientific">marine sediment metagenome</name>
    <dbReference type="NCBI Taxonomy" id="412755"/>
    <lineage>
        <taxon>unclassified sequences</taxon>
        <taxon>metagenomes</taxon>
        <taxon>ecological metagenomes</taxon>
    </lineage>
</organism>
<keyword evidence="3" id="KW-0489">Methyltransferase</keyword>
<comment type="catalytic activity">
    <reaction evidence="8">
        <text>a 2'-deoxycytidine in DNA + S-adenosyl-L-methionine = an N(4)-methyl-2'-deoxycytidine in DNA + S-adenosyl-L-homocysteine + H(+)</text>
        <dbReference type="Rhea" id="RHEA:16857"/>
        <dbReference type="Rhea" id="RHEA-COMP:11369"/>
        <dbReference type="Rhea" id="RHEA-COMP:13674"/>
        <dbReference type="ChEBI" id="CHEBI:15378"/>
        <dbReference type="ChEBI" id="CHEBI:57856"/>
        <dbReference type="ChEBI" id="CHEBI:59789"/>
        <dbReference type="ChEBI" id="CHEBI:85452"/>
        <dbReference type="ChEBI" id="CHEBI:137933"/>
        <dbReference type="EC" id="2.1.1.113"/>
    </reaction>
</comment>
<evidence type="ECO:0000259" key="9">
    <source>
        <dbReference type="Pfam" id="PF01555"/>
    </source>
</evidence>
<dbReference type="Pfam" id="PF01555">
    <property type="entry name" value="N6_N4_Mtase"/>
    <property type="match status" value="1"/>
</dbReference>
<dbReference type="Gene3D" id="3.40.50.150">
    <property type="entry name" value="Vaccinia Virus protein VP39"/>
    <property type="match status" value="1"/>
</dbReference>
<keyword evidence="5" id="KW-0949">S-adenosyl-L-methionine</keyword>
<feature type="non-terminal residue" evidence="10">
    <location>
        <position position="178"/>
    </location>
</feature>
<evidence type="ECO:0000256" key="2">
    <source>
        <dbReference type="ARBA" id="ARBA00012185"/>
    </source>
</evidence>
<name>X1JRN3_9ZZZZ</name>
<dbReference type="GO" id="GO:0032259">
    <property type="term" value="P:methylation"/>
    <property type="evidence" value="ECO:0007669"/>
    <property type="project" value="UniProtKB-KW"/>
</dbReference>
<evidence type="ECO:0000256" key="8">
    <source>
        <dbReference type="ARBA" id="ARBA00049120"/>
    </source>
</evidence>
<evidence type="ECO:0000256" key="7">
    <source>
        <dbReference type="ARBA" id="ARBA00023125"/>
    </source>
</evidence>
<feature type="domain" description="DNA methylase N-4/N-6" evidence="9">
    <location>
        <begin position="9"/>
        <end position="139"/>
    </location>
</feature>
<dbReference type="InterPro" id="IPR029063">
    <property type="entry name" value="SAM-dependent_MTases_sf"/>
</dbReference>
<evidence type="ECO:0000256" key="6">
    <source>
        <dbReference type="ARBA" id="ARBA00022747"/>
    </source>
</evidence>
<accession>X1JRN3</accession>
<gene>
    <name evidence="10" type="ORF">S03H2_63339</name>
</gene>
<keyword evidence="4" id="KW-0808">Transferase</keyword>
<protein>
    <recommendedName>
        <fullName evidence="2">site-specific DNA-methyltransferase (cytosine-N(4)-specific)</fullName>
        <ecNumber evidence="2">2.1.1.113</ecNumber>
    </recommendedName>
</protein>
<evidence type="ECO:0000256" key="5">
    <source>
        <dbReference type="ARBA" id="ARBA00022691"/>
    </source>
</evidence>
<dbReference type="InterPro" id="IPR002941">
    <property type="entry name" value="DNA_methylase_N4/N6"/>
</dbReference>
<evidence type="ECO:0000256" key="4">
    <source>
        <dbReference type="ARBA" id="ARBA00022679"/>
    </source>
</evidence>
<dbReference type="GO" id="GO:0003677">
    <property type="term" value="F:DNA binding"/>
    <property type="evidence" value="ECO:0007669"/>
    <property type="project" value="UniProtKB-KW"/>
</dbReference>
<sequence>MPELPDESIDCTLTSPPYYGLRDYGEDVKEIWGGDPDCEHTWKSVIKHRTAGGPQVPQSKWKNNKAVVDGQRDKKSDFCSECNAWYGALGLEPTFQLYLDHMMIICQETKRVLKKTGSFWLNMGDTYSGSGKGYGWVDPKYTSQHSVRNEMKPQQFIINLPSKCLIGIPWRLVLRLID</sequence>
<dbReference type="GO" id="GO:0009307">
    <property type="term" value="P:DNA restriction-modification system"/>
    <property type="evidence" value="ECO:0007669"/>
    <property type="project" value="UniProtKB-KW"/>
</dbReference>
<dbReference type="EMBL" id="BARU01041029">
    <property type="protein sequence ID" value="GAH84080.1"/>
    <property type="molecule type" value="Genomic_DNA"/>
</dbReference>
<reference evidence="10" key="1">
    <citation type="journal article" date="2014" name="Front. Microbiol.">
        <title>High frequency of phylogenetically diverse reductive dehalogenase-homologous genes in deep subseafloor sedimentary metagenomes.</title>
        <authorList>
            <person name="Kawai M."/>
            <person name="Futagami T."/>
            <person name="Toyoda A."/>
            <person name="Takaki Y."/>
            <person name="Nishi S."/>
            <person name="Hori S."/>
            <person name="Arai W."/>
            <person name="Tsubouchi T."/>
            <person name="Morono Y."/>
            <person name="Uchiyama I."/>
            <person name="Ito T."/>
            <person name="Fujiyama A."/>
            <person name="Inagaki F."/>
            <person name="Takami H."/>
        </authorList>
    </citation>
    <scope>NUCLEOTIDE SEQUENCE</scope>
    <source>
        <strain evidence="10">Expedition CK06-06</strain>
    </source>
</reference>
<dbReference type="SUPFAM" id="SSF53335">
    <property type="entry name" value="S-adenosyl-L-methionine-dependent methyltransferases"/>
    <property type="match status" value="1"/>
</dbReference>
<dbReference type="AlphaFoldDB" id="X1JRN3"/>
<evidence type="ECO:0000256" key="1">
    <source>
        <dbReference type="ARBA" id="ARBA00010203"/>
    </source>
</evidence>
<keyword evidence="6" id="KW-0680">Restriction system</keyword>
<dbReference type="InterPro" id="IPR017985">
    <property type="entry name" value="MeTrfase_CN4_CS"/>
</dbReference>
<comment type="similarity">
    <text evidence="1">Belongs to the N(4)/N(6)-methyltransferase family. N(4) subfamily.</text>
</comment>
<dbReference type="EC" id="2.1.1.113" evidence="2"/>
<keyword evidence="7" id="KW-0238">DNA-binding</keyword>
<evidence type="ECO:0000256" key="3">
    <source>
        <dbReference type="ARBA" id="ARBA00022603"/>
    </source>
</evidence>
<comment type="caution">
    <text evidence="10">The sequence shown here is derived from an EMBL/GenBank/DDBJ whole genome shotgun (WGS) entry which is preliminary data.</text>
</comment>
<dbReference type="PROSITE" id="PS00093">
    <property type="entry name" value="N4_MTASE"/>
    <property type="match status" value="1"/>
</dbReference>
<dbReference type="GO" id="GO:0015667">
    <property type="term" value="F:site-specific DNA-methyltransferase (cytosine-N4-specific) activity"/>
    <property type="evidence" value="ECO:0007669"/>
    <property type="project" value="UniProtKB-EC"/>
</dbReference>
<evidence type="ECO:0000313" key="10">
    <source>
        <dbReference type="EMBL" id="GAH84080.1"/>
    </source>
</evidence>
<proteinExistence type="inferred from homology"/>